<comment type="caution">
    <text evidence="2">The sequence shown here is derived from an EMBL/GenBank/DDBJ whole genome shotgun (WGS) entry which is preliminary data.</text>
</comment>
<feature type="coiled-coil region" evidence="1">
    <location>
        <begin position="18"/>
        <end position="73"/>
    </location>
</feature>
<proteinExistence type="predicted"/>
<keyword evidence="1" id="KW-0175">Coiled coil</keyword>
<sequence>MKQLADVKKANVALMESQRALQNKVEDLAHERERLLKRVAVLEEALRDVQSSRDQLTTDKERYLQEAVKLTKQMQVMTFDADNMQRVSAVTQSLPQ</sequence>
<evidence type="ECO:0000256" key="1">
    <source>
        <dbReference type="SAM" id="Coils"/>
    </source>
</evidence>
<evidence type="ECO:0000313" key="3">
    <source>
        <dbReference type="Proteomes" id="UP001209878"/>
    </source>
</evidence>
<accession>A0AAD9NP25</accession>
<reference evidence="2" key="1">
    <citation type="journal article" date="2023" name="Mol. Biol. Evol.">
        <title>Third-Generation Sequencing Reveals the Adaptive Role of the Epigenome in Three Deep-Sea Polychaetes.</title>
        <authorList>
            <person name="Perez M."/>
            <person name="Aroh O."/>
            <person name="Sun Y."/>
            <person name="Lan Y."/>
            <person name="Juniper S.K."/>
            <person name="Young C.R."/>
            <person name="Angers B."/>
            <person name="Qian P.Y."/>
        </authorList>
    </citation>
    <scope>NUCLEOTIDE SEQUENCE</scope>
    <source>
        <strain evidence="2">R07B-5</strain>
    </source>
</reference>
<name>A0AAD9NP25_RIDPI</name>
<organism evidence="2 3">
    <name type="scientific">Ridgeia piscesae</name>
    <name type="common">Tubeworm</name>
    <dbReference type="NCBI Taxonomy" id="27915"/>
    <lineage>
        <taxon>Eukaryota</taxon>
        <taxon>Metazoa</taxon>
        <taxon>Spiralia</taxon>
        <taxon>Lophotrochozoa</taxon>
        <taxon>Annelida</taxon>
        <taxon>Polychaeta</taxon>
        <taxon>Sedentaria</taxon>
        <taxon>Canalipalpata</taxon>
        <taxon>Sabellida</taxon>
        <taxon>Siboglinidae</taxon>
        <taxon>Ridgeia</taxon>
    </lineage>
</organism>
<dbReference type="AlphaFoldDB" id="A0AAD9NP25"/>
<gene>
    <name evidence="2" type="ORF">NP493_730g00027</name>
</gene>
<keyword evidence="3" id="KW-1185">Reference proteome</keyword>
<evidence type="ECO:0000313" key="2">
    <source>
        <dbReference type="EMBL" id="KAK2175451.1"/>
    </source>
</evidence>
<protein>
    <submittedName>
        <fullName evidence="2">Uncharacterized protein</fullName>
    </submittedName>
</protein>
<dbReference type="Proteomes" id="UP001209878">
    <property type="component" value="Unassembled WGS sequence"/>
</dbReference>
<dbReference type="EMBL" id="JAODUO010000729">
    <property type="protein sequence ID" value="KAK2175451.1"/>
    <property type="molecule type" value="Genomic_DNA"/>
</dbReference>